<accession>A8F6U2</accession>
<dbReference type="AlphaFoldDB" id="A8F6U2"/>
<evidence type="ECO:0000313" key="3">
    <source>
        <dbReference type="EMBL" id="ABV33876.1"/>
    </source>
</evidence>
<dbReference type="EMBL" id="CP000812">
    <property type="protein sequence ID" value="ABV33876.1"/>
    <property type="molecule type" value="Genomic_DNA"/>
</dbReference>
<keyword evidence="4" id="KW-1185">Reference proteome</keyword>
<gene>
    <name evidence="3" type="ordered locus">Tlet_1319</name>
</gene>
<dbReference type="GO" id="GO:0008168">
    <property type="term" value="F:methyltransferase activity"/>
    <property type="evidence" value="ECO:0007669"/>
    <property type="project" value="UniProtKB-KW"/>
</dbReference>
<protein>
    <submittedName>
        <fullName evidence="3">Methyltransferase type 11</fullName>
    </submittedName>
</protein>
<dbReference type="SUPFAM" id="SSF53335">
    <property type="entry name" value="S-adenosyl-L-methionine-dependent methyltransferases"/>
    <property type="match status" value="1"/>
</dbReference>
<dbReference type="CDD" id="cd02440">
    <property type="entry name" value="AdoMet_MTases"/>
    <property type="match status" value="1"/>
</dbReference>
<reference evidence="3 4" key="1">
    <citation type="submission" date="2007-08" db="EMBL/GenBank/DDBJ databases">
        <title>Complete sequence of Thermotoga lettingae TMO.</title>
        <authorList>
            <consortium name="US DOE Joint Genome Institute"/>
            <person name="Copeland A."/>
            <person name="Lucas S."/>
            <person name="Lapidus A."/>
            <person name="Barry K."/>
            <person name="Glavina del Rio T."/>
            <person name="Dalin E."/>
            <person name="Tice H."/>
            <person name="Pitluck S."/>
            <person name="Foster B."/>
            <person name="Bruce D."/>
            <person name="Schmutz J."/>
            <person name="Larimer F."/>
            <person name="Land M."/>
            <person name="Hauser L."/>
            <person name="Kyrpides N."/>
            <person name="Mikhailova N."/>
            <person name="Nelson K."/>
            <person name="Gogarten J.P."/>
            <person name="Noll K."/>
            <person name="Richardson P."/>
        </authorList>
    </citation>
    <scope>NUCLEOTIDE SEQUENCE [LARGE SCALE GENOMIC DNA]</scope>
    <source>
        <strain evidence="4">ATCC BAA-301 / DSM 14385 / NBRC 107922 / TMO</strain>
    </source>
</reference>
<feature type="domain" description="Methyltransferase" evidence="2">
    <location>
        <begin position="45"/>
        <end position="112"/>
    </location>
</feature>
<sequence>MTQNNWRYFFDEYAEKYDNEIFTKNTKAEIDFIEQELNIPAGSFILDVGCGTGRHSIELAKRGYSVTGIDISERMLSIARKKCEKESVSVDFIQANAVDFKVNKLYDACICLCEGAFGLLSEGEDPFDRDIMILKNINKTLKTGSKFIFTALNGLRMIRLFNDEDVSKGKFDQLAIVESSPMSDYLENAPDNIFLREKGFIASELVYMLKIAGFLVENIWGGTAGSWNRKPLRMDEIELMLVSKKERKC</sequence>
<organism evidence="3 4">
    <name type="scientific">Pseudothermotoga lettingae (strain ATCC BAA-301 / DSM 14385 / NBRC 107922 / TMO)</name>
    <name type="common">Thermotoga lettingae</name>
    <dbReference type="NCBI Taxonomy" id="416591"/>
    <lineage>
        <taxon>Bacteria</taxon>
        <taxon>Thermotogati</taxon>
        <taxon>Thermotogota</taxon>
        <taxon>Thermotogae</taxon>
        <taxon>Thermotogales</taxon>
        <taxon>Thermotogaceae</taxon>
        <taxon>Pseudothermotoga</taxon>
    </lineage>
</organism>
<reference evidence="3 4" key="2">
    <citation type="journal article" date="2009" name="Proc. Natl. Acad. Sci. U.S.A.">
        <title>On the chimeric nature, thermophilic origin, and phylogenetic placement of the Thermotogales.</title>
        <authorList>
            <person name="Zhaxybayeva O."/>
            <person name="Swithers K.S."/>
            <person name="Lapierre P."/>
            <person name="Fournier G.P."/>
            <person name="Bickhart D.M."/>
            <person name="DeBoy R.T."/>
            <person name="Nelson K.E."/>
            <person name="Nesbo C.L."/>
            <person name="Doolittle W.F."/>
            <person name="Gogarten J.P."/>
            <person name="Noll K.M."/>
        </authorList>
    </citation>
    <scope>NUCLEOTIDE SEQUENCE [LARGE SCALE GENOMIC DNA]</scope>
    <source>
        <strain evidence="4">ATCC BAA-301 / DSM 14385 / NBRC 107922 / TMO</strain>
    </source>
</reference>
<evidence type="ECO:0000259" key="2">
    <source>
        <dbReference type="Pfam" id="PF13649"/>
    </source>
</evidence>
<dbReference type="STRING" id="416591.Tlet_1319"/>
<keyword evidence="1 3" id="KW-0808">Transferase</keyword>
<dbReference type="RefSeq" id="WP_012003352.1">
    <property type="nucleotide sequence ID" value="NC_009828.1"/>
</dbReference>
<dbReference type="HOGENOM" id="CLU_069129_1_2_0"/>
<dbReference type="eggNOG" id="COG2226">
    <property type="taxonomic scope" value="Bacteria"/>
</dbReference>
<proteinExistence type="predicted"/>
<evidence type="ECO:0000313" key="4">
    <source>
        <dbReference type="Proteomes" id="UP000002016"/>
    </source>
</evidence>
<dbReference type="OrthoDB" id="9811589at2"/>
<dbReference type="GO" id="GO:0032259">
    <property type="term" value="P:methylation"/>
    <property type="evidence" value="ECO:0007669"/>
    <property type="project" value="UniProtKB-KW"/>
</dbReference>
<dbReference type="Pfam" id="PF13649">
    <property type="entry name" value="Methyltransf_25"/>
    <property type="match status" value="1"/>
</dbReference>
<dbReference type="KEGG" id="tle:Tlet_1319"/>
<dbReference type="InterPro" id="IPR041698">
    <property type="entry name" value="Methyltransf_25"/>
</dbReference>
<dbReference type="InterPro" id="IPR029063">
    <property type="entry name" value="SAM-dependent_MTases_sf"/>
</dbReference>
<dbReference type="Gene3D" id="3.40.50.150">
    <property type="entry name" value="Vaccinia Virus protein VP39"/>
    <property type="match status" value="1"/>
</dbReference>
<dbReference type="Proteomes" id="UP000002016">
    <property type="component" value="Chromosome"/>
</dbReference>
<name>A8F6U2_PSELT</name>
<dbReference type="PANTHER" id="PTHR43861">
    <property type="entry name" value="TRANS-ACONITATE 2-METHYLTRANSFERASE-RELATED"/>
    <property type="match status" value="1"/>
</dbReference>
<evidence type="ECO:0000256" key="1">
    <source>
        <dbReference type="ARBA" id="ARBA00022679"/>
    </source>
</evidence>
<keyword evidence="3" id="KW-0489">Methyltransferase</keyword>